<comment type="similarity">
    <text evidence="10 11">Belongs to the TonB-dependent receptor family.</text>
</comment>
<evidence type="ECO:0000313" key="14">
    <source>
        <dbReference type="EMBL" id="NAW52013.1"/>
    </source>
</evidence>
<evidence type="ECO:0000256" key="7">
    <source>
        <dbReference type="ARBA" id="ARBA00023136"/>
    </source>
</evidence>
<dbReference type="InterPro" id="IPR000531">
    <property type="entry name" value="Beta-barrel_TonB"/>
</dbReference>
<evidence type="ECO:0000259" key="13">
    <source>
        <dbReference type="Pfam" id="PF07715"/>
    </source>
</evidence>
<dbReference type="GO" id="GO:0009279">
    <property type="term" value="C:cell outer membrane"/>
    <property type="evidence" value="ECO:0007669"/>
    <property type="project" value="UniProtKB-SubCell"/>
</dbReference>
<evidence type="ECO:0000256" key="3">
    <source>
        <dbReference type="ARBA" id="ARBA00022452"/>
    </source>
</evidence>
<keyword evidence="2 10" id="KW-0813">Transport</keyword>
<evidence type="ECO:0000256" key="10">
    <source>
        <dbReference type="PROSITE-ProRule" id="PRU01360"/>
    </source>
</evidence>
<feature type="domain" description="TonB-dependent receptor-like beta-barrel" evidence="12">
    <location>
        <begin position="246"/>
        <end position="783"/>
    </location>
</feature>
<keyword evidence="4 10" id="KW-0812">Transmembrane</keyword>
<evidence type="ECO:0000256" key="6">
    <source>
        <dbReference type="ARBA" id="ARBA00023077"/>
    </source>
</evidence>
<comment type="caution">
    <text evidence="14">The sequence shown here is derived from an EMBL/GenBank/DDBJ whole genome shotgun (WGS) entry which is preliminary data.</text>
</comment>
<dbReference type="InterPro" id="IPR039426">
    <property type="entry name" value="TonB-dep_rcpt-like"/>
</dbReference>
<evidence type="ECO:0000256" key="8">
    <source>
        <dbReference type="ARBA" id="ARBA00023170"/>
    </source>
</evidence>
<keyword evidence="5" id="KW-0732">Signal</keyword>
<dbReference type="GO" id="GO:0015344">
    <property type="term" value="F:siderophore uptake transmembrane transporter activity"/>
    <property type="evidence" value="ECO:0007669"/>
    <property type="project" value="TreeGrafter"/>
</dbReference>
<evidence type="ECO:0000256" key="11">
    <source>
        <dbReference type="RuleBase" id="RU003357"/>
    </source>
</evidence>
<evidence type="ECO:0000256" key="2">
    <source>
        <dbReference type="ARBA" id="ARBA00022448"/>
    </source>
</evidence>
<name>A0A845PXP6_9FLAO</name>
<evidence type="ECO:0000256" key="1">
    <source>
        <dbReference type="ARBA" id="ARBA00004571"/>
    </source>
</evidence>
<dbReference type="Gene3D" id="2.40.170.20">
    <property type="entry name" value="TonB-dependent receptor, beta-barrel domain"/>
    <property type="match status" value="1"/>
</dbReference>
<keyword evidence="7 10" id="KW-0472">Membrane</keyword>
<sequence>MKINFKKPTLALTLTLTTASLCYTQQKKDSVTSKSREIETLALRGITDIAKDRKTPVAVSTLKEAHIVERLGNQEFPEILNTTPSVYTTKGGGGFGDSKLNIRGFNQENIAVMVNGMPVNDMETGSVYWSNWAGLSDVTSAMQVQRGLGSSKLAIASVGGTVNVLTRAADKKRGGKISVGLGNDGYVKNLFSYNTGKSEEGWSSSFLMSRTSGNMYADGTQFEANTYYFALGYQPNKKHDFQFTITGAPQWHNQRRFAIPIGTYLKYGKNGDPNRKYNSDWGYLNGREYSMAVNYYHKPVMSLNWDWSIDDRSKINTIVYASFGRGGGTNMPSNAKVGGQDLRNFRNPETGLYDLDALYQANKNSTPEQGNIIRNVSINSHDWYGVISSFNHKINHNLNLTVGIDGRYYYGYHYQLVSDLLGASGYIDHQNLNTPHNLVSQTFQAEPSWNPFGGKINKVKDRIGYSNDGKVIWYGGFSQLEYSTSKISAFIQGSLSNQGFQRIDNFIKDGVTKSKNGEIMHTKTDFKYHMGFNVKAGLNYNINRQHNIFGNIGYYQKQPFFNAVYRSNENIVSKDLTNEKILGAELGYGFRSKLININANLYRTSWDDRYMRRTNIRQGDTNVYAEINNLNEIHQGAEIDANYQITPFLSLNGMFSIGDWYYKGNARALLFNKDSNEPVNYPDSNSNEATLYLDKVKVGESAQTTAAIGLTLKPLKDLSFDTNWRSVNNLYAKLDPHSFMNPEYNAVGALKLPSFNLFDAGLSYKFNINEKQYFTMRANVYNVFDKIYIAESNTNTKKTLKDFKDTPSATAQKQLDDYNANPNNFYQGIDISNQVIFGYGRTWAATIAFNF</sequence>
<keyword evidence="3 10" id="KW-1134">Transmembrane beta strand</keyword>
<evidence type="ECO:0000256" key="9">
    <source>
        <dbReference type="ARBA" id="ARBA00023237"/>
    </source>
</evidence>
<reference evidence="14 15" key="1">
    <citation type="submission" date="2019-11" db="EMBL/GenBank/DDBJ databases">
        <title>Characterization of Elizabethkingia argenteiflava sp. nov., isolated from inner surface of Soybean Pods.</title>
        <authorList>
            <person name="Mo S."/>
        </authorList>
    </citation>
    <scope>NUCLEOTIDE SEQUENCE [LARGE SCALE GENOMIC DNA]</scope>
    <source>
        <strain evidence="14 15">YB22</strain>
    </source>
</reference>
<dbReference type="EMBL" id="JAAABJ010000641">
    <property type="protein sequence ID" value="NAW52013.1"/>
    <property type="molecule type" value="Genomic_DNA"/>
</dbReference>
<dbReference type="PANTHER" id="PTHR30069">
    <property type="entry name" value="TONB-DEPENDENT OUTER MEMBRANE RECEPTOR"/>
    <property type="match status" value="1"/>
</dbReference>
<dbReference type="PROSITE" id="PS01156">
    <property type="entry name" value="TONB_DEPENDENT_REC_2"/>
    <property type="match status" value="1"/>
</dbReference>
<accession>A0A845PXP6</accession>
<dbReference type="InterPro" id="IPR036942">
    <property type="entry name" value="Beta-barrel_TonB_sf"/>
</dbReference>
<evidence type="ECO:0000313" key="15">
    <source>
        <dbReference type="Proteomes" id="UP000553459"/>
    </source>
</evidence>
<dbReference type="AlphaFoldDB" id="A0A845PXP6"/>
<feature type="domain" description="TonB-dependent receptor plug" evidence="13">
    <location>
        <begin position="52"/>
        <end position="161"/>
    </location>
</feature>
<keyword evidence="6 11" id="KW-0798">TonB box</keyword>
<dbReference type="Gene3D" id="2.170.130.10">
    <property type="entry name" value="TonB-dependent receptor, plug domain"/>
    <property type="match status" value="1"/>
</dbReference>
<organism evidence="14 15">
    <name type="scientific">Elizabethkingia argenteiflava</name>
    <dbReference type="NCBI Taxonomy" id="2681556"/>
    <lineage>
        <taxon>Bacteria</taxon>
        <taxon>Pseudomonadati</taxon>
        <taxon>Bacteroidota</taxon>
        <taxon>Flavobacteriia</taxon>
        <taxon>Flavobacteriales</taxon>
        <taxon>Weeksellaceae</taxon>
        <taxon>Elizabethkingia</taxon>
    </lineage>
</organism>
<protein>
    <submittedName>
        <fullName evidence="14">TonB-dependent receptor plug domain-containing protein</fullName>
    </submittedName>
</protein>
<dbReference type="Proteomes" id="UP000553459">
    <property type="component" value="Unassembled WGS sequence"/>
</dbReference>
<dbReference type="InterPro" id="IPR012910">
    <property type="entry name" value="Plug_dom"/>
</dbReference>
<evidence type="ECO:0000259" key="12">
    <source>
        <dbReference type="Pfam" id="PF00593"/>
    </source>
</evidence>
<keyword evidence="9 10" id="KW-0998">Cell outer membrane</keyword>
<evidence type="ECO:0000256" key="4">
    <source>
        <dbReference type="ARBA" id="ARBA00022692"/>
    </source>
</evidence>
<dbReference type="Pfam" id="PF07715">
    <property type="entry name" value="Plug"/>
    <property type="match status" value="1"/>
</dbReference>
<dbReference type="InterPro" id="IPR010917">
    <property type="entry name" value="TonB_rcpt_CS"/>
</dbReference>
<dbReference type="PANTHER" id="PTHR30069:SF29">
    <property type="entry name" value="HEMOGLOBIN AND HEMOGLOBIN-HAPTOGLOBIN-BINDING PROTEIN 1-RELATED"/>
    <property type="match status" value="1"/>
</dbReference>
<dbReference type="RefSeq" id="WP_166520263.1">
    <property type="nucleotide sequence ID" value="NZ_JAAABJ010000641.1"/>
</dbReference>
<dbReference type="PROSITE" id="PS52016">
    <property type="entry name" value="TONB_DEPENDENT_REC_3"/>
    <property type="match status" value="1"/>
</dbReference>
<proteinExistence type="inferred from homology"/>
<dbReference type="GO" id="GO:0044718">
    <property type="term" value="P:siderophore transmembrane transport"/>
    <property type="evidence" value="ECO:0007669"/>
    <property type="project" value="TreeGrafter"/>
</dbReference>
<evidence type="ECO:0000256" key="5">
    <source>
        <dbReference type="ARBA" id="ARBA00022729"/>
    </source>
</evidence>
<dbReference type="InterPro" id="IPR037066">
    <property type="entry name" value="Plug_dom_sf"/>
</dbReference>
<keyword evidence="8 14" id="KW-0675">Receptor</keyword>
<gene>
    <name evidence="14" type="ORF">GNY06_11755</name>
</gene>
<dbReference type="SUPFAM" id="SSF56935">
    <property type="entry name" value="Porins"/>
    <property type="match status" value="1"/>
</dbReference>
<keyword evidence="15" id="KW-1185">Reference proteome</keyword>
<dbReference type="Pfam" id="PF00593">
    <property type="entry name" value="TonB_dep_Rec_b-barrel"/>
    <property type="match status" value="1"/>
</dbReference>
<comment type="subcellular location">
    <subcellularLocation>
        <location evidence="1 10">Cell outer membrane</location>
        <topology evidence="1 10">Multi-pass membrane protein</topology>
    </subcellularLocation>
</comment>